<organism evidence="1 2">
    <name type="scientific">Teichococcus vastitatis</name>
    <dbReference type="NCBI Taxonomy" id="2307076"/>
    <lineage>
        <taxon>Bacteria</taxon>
        <taxon>Pseudomonadati</taxon>
        <taxon>Pseudomonadota</taxon>
        <taxon>Alphaproteobacteria</taxon>
        <taxon>Acetobacterales</taxon>
        <taxon>Roseomonadaceae</taxon>
        <taxon>Roseomonas</taxon>
    </lineage>
</organism>
<proteinExistence type="predicted"/>
<gene>
    <name evidence="1" type="primary">tnpB</name>
    <name evidence="1" type="ORF">MON41_07370</name>
</gene>
<comment type="caution">
    <text evidence="1">The sequence shown here is derived from an EMBL/GenBank/DDBJ whole genome shotgun (WGS) entry which is preliminary data.</text>
</comment>
<dbReference type="EMBL" id="JALBUU010000004">
    <property type="protein sequence ID" value="MCI0753575.1"/>
    <property type="molecule type" value="Genomic_DNA"/>
</dbReference>
<dbReference type="Proteomes" id="UP001201985">
    <property type="component" value="Unassembled WGS sequence"/>
</dbReference>
<sequence>MNGLALQMQEALGRDPHAGDLYVFHGKRGDLLKILWHDGLSMSLYAKRLERGRLLWPATGGDVAPISAAQLAYMLDGIDWRNPQLTYRPQAAG</sequence>
<dbReference type="NCBIfam" id="NF033819">
    <property type="entry name" value="IS66_TnpB"/>
    <property type="match status" value="1"/>
</dbReference>
<reference evidence="1 2" key="1">
    <citation type="submission" date="2022-03" db="EMBL/GenBank/DDBJ databases">
        <title>Complete genome analysis of Roseomonas KG 17.1 : a prolific producer of plant growth promoters.</title>
        <authorList>
            <person name="Saadouli I."/>
            <person name="Najjari A."/>
            <person name="Mosbah A."/>
            <person name="Ouzari H.I."/>
        </authorList>
    </citation>
    <scope>NUCLEOTIDE SEQUENCE [LARGE SCALE GENOMIC DNA]</scope>
    <source>
        <strain evidence="1 2">KG17-1</strain>
    </source>
</reference>
<dbReference type="InterPro" id="IPR008878">
    <property type="entry name" value="Transposase_IS66_Orf2"/>
</dbReference>
<dbReference type="RefSeq" id="WP_238384290.1">
    <property type="nucleotide sequence ID" value="NZ_JALBUU010000004.1"/>
</dbReference>
<evidence type="ECO:0000313" key="1">
    <source>
        <dbReference type="EMBL" id="MCI0753575.1"/>
    </source>
</evidence>
<evidence type="ECO:0000313" key="2">
    <source>
        <dbReference type="Proteomes" id="UP001201985"/>
    </source>
</evidence>
<dbReference type="Pfam" id="PF05717">
    <property type="entry name" value="TnpB_IS66"/>
    <property type="match status" value="1"/>
</dbReference>
<name>A0ABS9W2P8_9PROT</name>
<accession>A0ABS9W2P8</accession>
<protein>
    <submittedName>
        <fullName evidence="1">IS66 family insertion sequence element accessory protein TnpB</fullName>
    </submittedName>
</protein>
<keyword evidence="2" id="KW-1185">Reference proteome</keyword>
<dbReference type="PANTHER" id="PTHR36455:SF1">
    <property type="entry name" value="BLR8292 PROTEIN"/>
    <property type="match status" value="1"/>
</dbReference>
<dbReference type="PANTHER" id="PTHR36455">
    <property type="match status" value="1"/>
</dbReference>